<dbReference type="OrthoDB" id="2691442at2"/>
<dbReference type="Pfam" id="PF11085">
    <property type="entry name" value="YqhR"/>
    <property type="match status" value="1"/>
</dbReference>
<evidence type="ECO:0000256" key="1">
    <source>
        <dbReference type="SAM" id="Phobius"/>
    </source>
</evidence>
<dbReference type="KEGG" id="pgm:PGRAT_21870"/>
<dbReference type="AlphaFoldDB" id="A0A089NLS1"/>
<sequence>MSKSHKQKTERTNPWAFGMELGFFAGLIWGGVRWLTYALHFTKVIPGFLAEPFFKHKFLMTPAGHLLGYLSFIAFSVVAALLYVLILRKLKGPWPGMIFGVLCWSAIFLAGSWQFLQQKMFRLPWNSVVSEFCIFLLWGLFIGYTAAIEYTDERKREQQTKLA</sequence>
<feature type="transmembrane region" description="Helical" evidence="1">
    <location>
        <begin position="98"/>
        <end position="116"/>
    </location>
</feature>
<dbReference type="HOGENOM" id="CLU_124945_0_0_9"/>
<feature type="transmembrane region" description="Helical" evidence="1">
    <location>
        <begin position="128"/>
        <end position="148"/>
    </location>
</feature>
<protein>
    <submittedName>
        <fullName evidence="2">Uncharacterized protein</fullName>
    </submittedName>
</protein>
<dbReference type="STRING" id="189425.PGRAT_21870"/>
<dbReference type="InterPro" id="IPR024563">
    <property type="entry name" value="YqhR"/>
</dbReference>
<accession>A0A089NLS1</accession>
<keyword evidence="1" id="KW-1133">Transmembrane helix</keyword>
<proteinExistence type="predicted"/>
<keyword evidence="1" id="KW-0472">Membrane</keyword>
<keyword evidence="3" id="KW-1185">Reference proteome</keyword>
<dbReference type="Proteomes" id="UP000029500">
    <property type="component" value="Chromosome"/>
</dbReference>
<keyword evidence="1" id="KW-0812">Transmembrane</keyword>
<feature type="transmembrane region" description="Helical" evidence="1">
    <location>
        <begin position="12"/>
        <end position="32"/>
    </location>
</feature>
<evidence type="ECO:0000313" key="3">
    <source>
        <dbReference type="Proteomes" id="UP000029500"/>
    </source>
</evidence>
<dbReference type="RefSeq" id="WP_025705510.1">
    <property type="nucleotide sequence ID" value="NZ_CP009287.1"/>
</dbReference>
<organism evidence="2 3">
    <name type="scientific">Paenibacillus graminis</name>
    <dbReference type="NCBI Taxonomy" id="189425"/>
    <lineage>
        <taxon>Bacteria</taxon>
        <taxon>Bacillati</taxon>
        <taxon>Bacillota</taxon>
        <taxon>Bacilli</taxon>
        <taxon>Bacillales</taxon>
        <taxon>Paenibacillaceae</taxon>
        <taxon>Paenibacillus</taxon>
    </lineage>
</organism>
<dbReference type="eggNOG" id="ENOG5030H6A">
    <property type="taxonomic scope" value="Bacteria"/>
</dbReference>
<feature type="transmembrane region" description="Helical" evidence="1">
    <location>
        <begin position="66"/>
        <end position="86"/>
    </location>
</feature>
<reference evidence="2 3" key="1">
    <citation type="submission" date="2014-08" db="EMBL/GenBank/DDBJ databases">
        <title>Comparative genomics of the Paenibacillus odorifer group.</title>
        <authorList>
            <person name="den Bakker H.C."/>
            <person name="Tsai Y.-C."/>
            <person name="Martin N."/>
            <person name="Korlach J."/>
            <person name="Wiedmann M."/>
        </authorList>
    </citation>
    <scope>NUCLEOTIDE SEQUENCE [LARGE SCALE GENOMIC DNA]</scope>
    <source>
        <strain evidence="2 3">DSM 15220</strain>
    </source>
</reference>
<dbReference type="EMBL" id="CP009287">
    <property type="protein sequence ID" value="AIQ69994.1"/>
    <property type="molecule type" value="Genomic_DNA"/>
</dbReference>
<name>A0A089NLS1_9BACL</name>
<gene>
    <name evidence="2" type="ORF">PGRAT_21870</name>
</gene>
<evidence type="ECO:0000313" key="2">
    <source>
        <dbReference type="EMBL" id="AIQ69994.1"/>
    </source>
</evidence>